<evidence type="ECO:0000313" key="4">
    <source>
        <dbReference type="EMBL" id="ALG08853.1"/>
    </source>
</evidence>
<proteinExistence type="inferred from homology"/>
<evidence type="ECO:0000313" key="5">
    <source>
        <dbReference type="Proteomes" id="UP000063699"/>
    </source>
</evidence>
<evidence type="ECO:0000256" key="1">
    <source>
        <dbReference type="ARBA" id="ARBA00008812"/>
    </source>
</evidence>
<dbReference type="OrthoDB" id="9811006at2"/>
<dbReference type="SUPFAM" id="SSF101874">
    <property type="entry name" value="YceI-like"/>
    <property type="match status" value="1"/>
</dbReference>
<dbReference type="STRING" id="860235.AOZ06_19780"/>
<gene>
    <name evidence="4" type="ORF">AOZ06_19780</name>
</gene>
<dbReference type="Pfam" id="PF04264">
    <property type="entry name" value="YceI"/>
    <property type="match status" value="1"/>
</dbReference>
<dbReference type="KEGG" id="kphy:AOZ06_19780"/>
<feature type="domain" description="Lipid/polyisoprenoid-binding YceI-like" evidence="3">
    <location>
        <begin position="56"/>
        <end position="209"/>
    </location>
</feature>
<name>A0A0N9I2B2_9PSEU</name>
<protein>
    <recommendedName>
        <fullName evidence="3">Lipid/polyisoprenoid-binding YceI-like domain-containing protein</fullName>
    </recommendedName>
</protein>
<dbReference type="PANTHER" id="PTHR34406:SF1">
    <property type="entry name" value="PROTEIN YCEI"/>
    <property type="match status" value="1"/>
</dbReference>
<evidence type="ECO:0000259" key="3">
    <source>
        <dbReference type="SMART" id="SM00867"/>
    </source>
</evidence>
<dbReference type="AlphaFoldDB" id="A0A0N9I2B2"/>
<comment type="similarity">
    <text evidence="1">Belongs to the UPF0312 family.</text>
</comment>
<reference evidence="4 5" key="1">
    <citation type="submission" date="2015-07" db="EMBL/GenBank/DDBJ databases">
        <title>Genome sequencing of Kibdelosporangium phytohabitans.</title>
        <authorList>
            <person name="Qin S."/>
            <person name="Xing K."/>
        </authorList>
    </citation>
    <scope>NUCLEOTIDE SEQUENCE [LARGE SCALE GENOMIC DNA]</scope>
    <source>
        <strain evidence="4 5">KLBMP1111</strain>
    </source>
</reference>
<dbReference type="InterPro" id="IPR007372">
    <property type="entry name" value="Lipid/polyisoprenoid-bd_YceI"/>
</dbReference>
<dbReference type="EMBL" id="CP012752">
    <property type="protein sequence ID" value="ALG08853.1"/>
    <property type="molecule type" value="Genomic_DNA"/>
</dbReference>
<evidence type="ECO:0000256" key="2">
    <source>
        <dbReference type="SAM" id="MobiDB-lite"/>
    </source>
</evidence>
<dbReference type="PANTHER" id="PTHR34406">
    <property type="entry name" value="PROTEIN YCEI"/>
    <property type="match status" value="1"/>
</dbReference>
<sequence length="212" mass="23111">MATCRPQISTSQTLGRRTEGSTATKVDIGAAARPMCATAAPRQASGMTQSTLITGDYRIDAQRTTIGFTTRHMFGLGRVRGTFRLRDGHIHVADRIEESVARATVAADSVDTGNSMRDATVRQQYLDVVNHPDIVFSSSGVERVDDAWVLRGKLMVCGRTKPVDLRVTDVRDGLRATASCVIDRYEFGITKMKGMTGRRLAFTLDVVANLST</sequence>
<keyword evidence="5" id="KW-1185">Reference proteome</keyword>
<dbReference type="Gene3D" id="2.40.128.110">
    <property type="entry name" value="Lipid/polyisoprenoid-binding, YceI-like"/>
    <property type="match status" value="1"/>
</dbReference>
<dbReference type="SMART" id="SM00867">
    <property type="entry name" value="YceI"/>
    <property type="match status" value="1"/>
</dbReference>
<accession>A0A0N9I2B2</accession>
<dbReference type="Proteomes" id="UP000063699">
    <property type="component" value="Chromosome"/>
</dbReference>
<organism evidence="4 5">
    <name type="scientific">Kibdelosporangium phytohabitans</name>
    <dbReference type="NCBI Taxonomy" id="860235"/>
    <lineage>
        <taxon>Bacteria</taxon>
        <taxon>Bacillati</taxon>
        <taxon>Actinomycetota</taxon>
        <taxon>Actinomycetes</taxon>
        <taxon>Pseudonocardiales</taxon>
        <taxon>Pseudonocardiaceae</taxon>
        <taxon>Kibdelosporangium</taxon>
    </lineage>
</organism>
<feature type="region of interest" description="Disordered" evidence="2">
    <location>
        <begin position="1"/>
        <end position="22"/>
    </location>
</feature>
<dbReference type="InterPro" id="IPR036761">
    <property type="entry name" value="TTHA0802/YceI-like_sf"/>
</dbReference>